<evidence type="ECO:0000313" key="7">
    <source>
        <dbReference type="Proteomes" id="UP000295252"/>
    </source>
</evidence>
<dbReference type="Pfam" id="PF00201">
    <property type="entry name" value="UDPGT"/>
    <property type="match status" value="1"/>
</dbReference>
<evidence type="ECO:0000313" key="6">
    <source>
        <dbReference type="EMBL" id="CDP01583.1"/>
    </source>
</evidence>
<dbReference type="OMA" id="YRFAMAI"/>
<dbReference type="PROSITE" id="PS00375">
    <property type="entry name" value="UDPGT"/>
    <property type="match status" value="1"/>
</dbReference>
<evidence type="ECO:0000256" key="3">
    <source>
        <dbReference type="ARBA" id="ARBA00022679"/>
    </source>
</evidence>
<dbReference type="InParanoid" id="A0A068U1V1"/>
<protein>
    <recommendedName>
        <fullName evidence="5">Glycosyltransferase</fullName>
        <ecNumber evidence="5">2.4.1.-</ecNumber>
    </recommendedName>
</protein>
<keyword evidence="3 4" id="KW-0808">Transferase</keyword>
<dbReference type="InterPro" id="IPR035595">
    <property type="entry name" value="UDP_glycos_trans_CS"/>
</dbReference>
<evidence type="ECO:0000256" key="1">
    <source>
        <dbReference type="ARBA" id="ARBA00009995"/>
    </source>
</evidence>
<dbReference type="PANTHER" id="PTHR48049">
    <property type="entry name" value="GLYCOSYLTRANSFERASE"/>
    <property type="match status" value="1"/>
</dbReference>
<dbReference type="GO" id="GO:0035251">
    <property type="term" value="F:UDP-glucosyltransferase activity"/>
    <property type="evidence" value="ECO:0007669"/>
    <property type="project" value="InterPro"/>
</dbReference>
<dbReference type="Proteomes" id="UP000295252">
    <property type="component" value="Chromosome IX"/>
</dbReference>
<comment type="similarity">
    <text evidence="1 4">Belongs to the UDP-glycosyltransferase family.</text>
</comment>
<dbReference type="PhylomeDB" id="A0A068U1V1"/>
<proteinExistence type="inferred from homology"/>
<evidence type="ECO:0000256" key="5">
    <source>
        <dbReference type="RuleBase" id="RU362057"/>
    </source>
</evidence>
<dbReference type="CDD" id="cd03784">
    <property type="entry name" value="GT1_Gtf-like"/>
    <property type="match status" value="1"/>
</dbReference>
<dbReference type="EC" id="2.4.1.-" evidence="5"/>
<dbReference type="Gramene" id="CDP01583">
    <property type="protein sequence ID" value="CDP01583"/>
    <property type="gene ID" value="GSCOC_T00036679001"/>
</dbReference>
<dbReference type="FunFam" id="3.40.50.2000:FF:000088">
    <property type="entry name" value="Glycosyltransferase"/>
    <property type="match status" value="1"/>
</dbReference>
<dbReference type="PANTHER" id="PTHR48049:SF60">
    <property type="entry name" value="UDP-GLYCOSYLTRANSFERASE 91B1"/>
    <property type="match status" value="1"/>
</dbReference>
<reference evidence="7" key="1">
    <citation type="journal article" date="2014" name="Science">
        <title>The coffee genome provides insight into the convergent evolution of caffeine biosynthesis.</title>
        <authorList>
            <person name="Denoeud F."/>
            <person name="Carretero-Paulet L."/>
            <person name="Dereeper A."/>
            <person name="Droc G."/>
            <person name="Guyot R."/>
            <person name="Pietrella M."/>
            <person name="Zheng C."/>
            <person name="Alberti A."/>
            <person name="Anthony F."/>
            <person name="Aprea G."/>
            <person name="Aury J.M."/>
            <person name="Bento P."/>
            <person name="Bernard M."/>
            <person name="Bocs S."/>
            <person name="Campa C."/>
            <person name="Cenci A."/>
            <person name="Combes M.C."/>
            <person name="Crouzillat D."/>
            <person name="Da Silva C."/>
            <person name="Daddiego L."/>
            <person name="De Bellis F."/>
            <person name="Dussert S."/>
            <person name="Garsmeur O."/>
            <person name="Gayraud T."/>
            <person name="Guignon V."/>
            <person name="Jahn K."/>
            <person name="Jamilloux V."/>
            <person name="Joet T."/>
            <person name="Labadie K."/>
            <person name="Lan T."/>
            <person name="Leclercq J."/>
            <person name="Lepelley M."/>
            <person name="Leroy T."/>
            <person name="Li L.T."/>
            <person name="Librado P."/>
            <person name="Lopez L."/>
            <person name="Munoz A."/>
            <person name="Noel B."/>
            <person name="Pallavicini A."/>
            <person name="Perrotta G."/>
            <person name="Poncet V."/>
            <person name="Pot D."/>
            <person name="Priyono X."/>
            <person name="Rigoreau M."/>
            <person name="Rouard M."/>
            <person name="Rozas J."/>
            <person name="Tranchant-Dubreuil C."/>
            <person name="VanBuren R."/>
            <person name="Zhang Q."/>
            <person name="Andrade A.C."/>
            <person name="Argout X."/>
            <person name="Bertrand B."/>
            <person name="de Kochko A."/>
            <person name="Graziosi G."/>
            <person name="Henry R.J."/>
            <person name="Jayarama X."/>
            <person name="Ming R."/>
            <person name="Nagai C."/>
            <person name="Rounsley S."/>
            <person name="Sankoff D."/>
            <person name="Giuliano G."/>
            <person name="Albert V.A."/>
            <person name="Wincker P."/>
            <person name="Lashermes P."/>
        </authorList>
    </citation>
    <scope>NUCLEOTIDE SEQUENCE [LARGE SCALE GENOMIC DNA]</scope>
    <source>
        <strain evidence="7">cv. DH200-94</strain>
    </source>
</reference>
<accession>A0A068U1V1</accession>
<dbReference type="SUPFAM" id="SSF53756">
    <property type="entry name" value="UDP-Glycosyltransferase/glycogen phosphorylase"/>
    <property type="match status" value="1"/>
</dbReference>
<gene>
    <name evidence="6" type="ORF">GSCOC_T00036679001</name>
</gene>
<sequence>MAAEAKKLHVVVFPWLAFGHMIPFLELAKSIAQKGHRVTYVSTPRNVDRLPKIPSTLISQLNYLKLPLPQIANLPENAEATTDLPITKVHCLKKAYDGLQIEVAQFLETTLPDWLIYDFASHSLPSMVGKLGISLAFFSSMNAWSAAFFGSAKTFHTRTQPEDFLVPPKWVPFPSKVAFRRHELMRMDAGNVENASGVSDWDRVAEALIGCDAILVRSCRELESDWLDLTEKMHEKPVITVGLMPPSARDREDDGDDTWHTISGWLNRHGKESVIYVALGTEVAPSQEELTELATGLELSGLPFFWALRKKEGLSEFESLELPDGFEERVKERGIVWTSWTPQLRVLAHDSVGGFLTHCGWSSVIEGLQNGRPLVMLPFQLDQGLNARALEEKMVGIEVPRDEDDGSLSRDSVAESLRLVMADQKGQVYRDKAKEMKLIFGDKDLQEKYEDNLIEYLEKIRGLI</sequence>
<dbReference type="InterPro" id="IPR050481">
    <property type="entry name" value="UDP-glycosyltransf_plant"/>
</dbReference>
<keyword evidence="7" id="KW-1185">Reference proteome</keyword>
<evidence type="ECO:0000256" key="4">
    <source>
        <dbReference type="RuleBase" id="RU003718"/>
    </source>
</evidence>
<dbReference type="OrthoDB" id="5835829at2759"/>
<name>A0A068U1V1_COFCA</name>
<dbReference type="EMBL" id="HG739091">
    <property type="protein sequence ID" value="CDP01583.1"/>
    <property type="molecule type" value="Genomic_DNA"/>
</dbReference>
<dbReference type="InterPro" id="IPR002213">
    <property type="entry name" value="UDP_glucos_trans"/>
</dbReference>
<organism evidence="6 7">
    <name type="scientific">Coffea canephora</name>
    <name type="common">Robusta coffee</name>
    <dbReference type="NCBI Taxonomy" id="49390"/>
    <lineage>
        <taxon>Eukaryota</taxon>
        <taxon>Viridiplantae</taxon>
        <taxon>Streptophyta</taxon>
        <taxon>Embryophyta</taxon>
        <taxon>Tracheophyta</taxon>
        <taxon>Spermatophyta</taxon>
        <taxon>Magnoliopsida</taxon>
        <taxon>eudicotyledons</taxon>
        <taxon>Gunneridae</taxon>
        <taxon>Pentapetalae</taxon>
        <taxon>asterids</taxon>
        <taxon>lamiids</taxon>
        <taxon>Gentianales</taxon>
        <taxon>Rubiaceae</taxon>
        <taxon>Ixoroideae</taxon>
        <taxon>Gardenieae complex</taxon>
        <taxon>Bertiereae - Coffeeae clade</taxon>
        <taxon>Coffeeae</taxon>
        <taxon>Coffea</taxon>
    </lineage>
</organism>
<dbReference type="AlphaFoldDB" id="A0A068U1V1"/>
<dbReference type="Gene3D" id="3.40.50.2000">
    <property type="entry name" value="Glycogen Phosphorylase B"/>
    <property type="match status" value="2"/>
</dbReference>
<dbReference type="FunFam" id="3.40.50.2000:FF:000037">
    <property type="entry name" value="Glycosyltransferase"/>
    <property type="match status" value="1"/>
</dbReference>
<evidence type="ECO:0000256" key="2">
    <source>
        <dbReference type="ARBA" id="ARBA00022676"/>
    </source>
</evidence>
<keyword evidence="2 4" id="KW-0328">Glycosyltransferase</keyword>